<name>A0AAW0DM72_9AGAR</name>
<feature type="compositionally biased region" description="Basic and acidic residues" evidence="1">
    <location>
        <begin position="401"/>
        <end position="426"/>
    </location>
</feature>
<evidence type="ECO:0000256" key="1">
    <source>
        <dbReference type="SAM" id="MobiDB-lite"/>
    </source>
</evidence>
<feature type="compositionally biased region" description="Basic and acidic residues" evidence="1">
    <location>
        <begin position="237"/>
        <end position="269"/>
    </location>
</feature>
<gene>
    <name evidence="2" type="ORF">R3P38DRAFT_2763063</name>
</gene>
<feature type="compositionally biased region" description="Basic and acidic residues" evidence="1">
    <location>
        <begin position="127"/>
        <end position="138"/>
    </location>
</feature>
<feature type="compositionally biased region" description="Low complexity" evidence="1">
    <location>
        <begin position="88"/>
        <end position="126"/>
    </location>
</feature>
<dbReference type="EMBL" id="JAWWNJ010000007">
    <property type="protein sequence ID" value="KAK7052726.1"/>
    <property type="molecule type" value="Genomic_DNA"/>
</dbReference>
<accession>A0AAW0DM72</accession>
<feature type="compositionally biased region" description="Basic residues" evidence="1">
    <location>
        <begin position="348"/>
        <end position="361"/>
    </location>
</feature>
<feature type="compositionally biased region" description="Basic and acidic residues" evidence="1">
    <location>
        <begin position="1"/>
        <end position="22"/>
    </location>
</feature>
<evidence type="ECO:0000313" key="2">
    <source>
        <dbReference type="EMBL" id="KAK7052726.1"/>
    </source>
</evidence>
<sequence>MSAVKREEAREWEGKVRRRGEGAQEMGWRNRKKTDATLNDLGSQGNEERRHDAAGAFTAEHRVSHHTSPTWAPRELSALDTSAPPPLSRSATTVESASTSTSVAGSPSQTTALLTTLVTRTRVRNNSRLDPRHPRRNEVSTAEGSLVPSLLPGDSHPSRRPHVPRPRDAHEPPANRAVLVPSRGWVPTLLPCILSALASLCLSAHPRPSTESRDGVLRVGCGRALAACVSVGTAGQEEGKEEKDTRESEEKERTTVKVTRDEGNSRRGETGTSATTVPFPWPRTLAHRPSGPPRHPHHQPASPPTLPNTGPNAYIPTMRADLTEKPAAHRGNPEINAKANWRGEVESKRRRRERNEKKNKKEAHTSTMSSMAESQCCGMPTGLIGTEFTPPSGRRVPRYRVVAERQSRRRDVGDDRNVTGTRRRET</sequence>
<organism evidence="2 3">
    <name type="scientific">Favolaschia claudopus</name>
    <dbReference type="NCBI Taxonomy" id="2862362"/>
    <lineage>
        <taxon>Eukaryota</taxon>
        <taxon>Fungi</taxon>
        <taxon>Dikarya</taxon>
        <taxon>Basidiomycota</taxon>
        <taxon>Agaricomycotina</taxon>
        <taxon>Agaricomycetes</taxon>
        <taxon>Agaricomycetidae</taxon>
        <taxon>Agaricales</taxon>
        <taxon>Marasmiineae</taxon>
        <taxon>Mycenaceae</taxon>
        <taxon>Favolaschia</taxon>
    </lineage>
</organism>
<comment type="caution">
    <text evidence="2">The sequence shown here is derived from an EMBL/GenBank/DDBJ whole genome shotgun (WGS) entry which is preliminary data.</text>
</comment>
<dbReference type="AlphaFoldDB" id="A0AAW0DM72"/>
<reference evidence="2 3" key="1">
    <citation type="journal article" date="2024" name="J Genomics">
        <title>Draft genome sequencing and assembly of Favolaschia claudopus CIRM-BRFM 2984 isolated from oak limbs.</title>
        <authorList>
            <person name="Navarro D."/>
            <person name="Drula E."/>
            <person name="Chaduli D."/>
            <person name="Cazenave R."/>
            <person name="Ahrendt S."/>
            <person name="Wang J."/>
            <person name="Lipzen A."/>
            <person name="Daum C."/>
            <person name="Barry K."/>
            <person name="Grigoriev I.V."/>
            <person name="Favel A."/>
            <person name="Rosso M.N."/>
            <person name="Martin F."/>
        </authorList>
    </citation>
    <scope>NUCLEOTIDE SEQUENCE [LARGE SCALE GENOMIC DNA]</scope>
    <source>
        <strain evidence="2 3">CIRM-BRFM 2984</strain>
    </source>
</reference>
<feature type="compositionally biased region" description="Polar residues" evidence="1">
    <location>
        <begin position="36"/>
        <end position="45"/>
    </location>
</feature>
<evidence type="ECO:0000313" key="3">
    <source>
        <dbReference type="Proteomes" id="UP001362999"/>
    </source>
</evidence>
<dbReference type="Proteomes" id="UP001362999">
    <property type="component" value="Unassembled WGS sequence"/>
</dbReference>
<keyword evidence="3" id="KW-1185">Reference proteome</keyword>
<protein>
    <submittedName>
        <fullName evidence="2">Uncharacterized protein</fullName>
    </submittedName>
</protein>
<feature type="region of interest" description="Disordered" evidence="1">
    <location>
        <begin position="1"/>
        <end position="174"/>
    </location>
</feature>
<proteinExistence type="predicted"/>
<feature type="region of interest" description="Disordered" evidence="1">
    <location>
        <begin position="231"/>
        <end position="426"/>
    </location>
</feature>